<dbReference type="PROSITE" id="PS50222">
    <property type="entry name" value="EF_HAND_2"/>
    <property type="match status" value="1"/>
</dbReference>
<accession>A0A7R9Q0P7</accession>
<organism evidence="4">
    <name type="scientific">Medioppia subpectinata</name>
    <dbReference type="NCBI Taxonomy" id="1979941"/>
    <lineage>
        <taxon>Eukaryota</taxon>
        <taxon>Metazoa</taxon>
        <taxon>Ecdysozoa</taxon>
        <taxon>Arthropoda</taxon>
        <taxon>Chelicerata</taxon>
        <taxon>Arachnida</taxon>
        <taxon>Acari</taxon>
        <taxon>Acariformes</taxon>
        <taxon>Sarcoptiformes</taxon>
        <taxon>Oribatida</taxon>
        <taxon>Brachypylina</taxon>
        <taxon>Oppioidea</taxon>
        <taxon>Oppiidae</taxon>
        <taxon>Medioppia</taxon>
    </lineage>
</organism>
<evidence type="ECO:0000313" key="4">
    <source>
        <dbReference type="EMBL" id="CAD7627899.1"/>
    </source>
</evidence>
<evidence type="ECO:0000256" key="1">
    <source>
        <dbReference type="ARBA" id="ARBA00022837"/>
    </source>
</evidence>
<dbReference type="PANTHER" id="PTHR10336">
    <property type="entry name" value="PHOSPHOINOSITIDE-SPECIFIC PHOSPHOLIPASE C FAMILY PROTEIN"/>
    <property type="match status" value="1"/>
</dbReference>
<feature type="domain" description="EF-hand" evidence="3">
    <location>
        <begin position="380"/>
        <end position="415"/>
    </location>
</feature>
<dbReference type="EMBL" id="OC859746">
    <property type="protein sequence ID" value="CAD7627899.1"/>
    <property type="molecule type" value="Genomic_DNA"/>
</dbReference>
<keyword evidence="1" id="KW-0106">Calcium</keyword>
<evidence type="ECO:0000313" key="5">
    <source>
        <dbReference type="Proteomes" id="UP000759131"/>
    </source>
</evidence>
<sequence length="469" mass="54118">NQTPKPIVMHTNGSIPRYHSHMNRHSCPPGAGPPPPSAANSLRSSAPLSLRSAGNSTLFRHSIAMDSIPMSDTLVSNDDRIIVANDILKDKSHEMSNEIVETKVSANILPIFIMEFLSLACLSSLAYFLRFTDSFGVLVRGFYCDDKTISMPFRPTFGDHSKPVMTAFSDELFYSITIGVPVIMTEKLIKVDEEVEERKKDEKIVVDIPDATANRRSRLRPKSARSIRGMFNDENVPNEEAIYKLNERTCFHKVRSLDKFVCRKYHIDLDTMQLHYEPSIKPFMCKDVPYFDLCDLSEVRKGWESDCYNVIESRFRRKLHASIGPKNLPQLEENNCFSLIFDNGIKTEDLVAPNVETRDVWVKGLNFLIASYKNQNINEEYDVWLKKQFREADKNKNGNLCFKEVVCLLSRINICLNEKHAKAFFDMAHTKHKMNRRDLTGDHTLDWEEFLIFYQLINQRPELDELFQE</sequence>
<dbReference type="PROSITE" id="PS00018">
    <property type="entry name" value="EF_HAND_1"/>
    <property type="match status" value="1"/>
</dbReference>
<dbReference type="Proteomes" id="UP000759131">
    <property type="component" value="Unassembled WGS sequence"/>
</dbReference>
<dbReference type="InterPro" id="IPR001192">
    <property type="entry name" value="PI-PLC_fam"/>
</dbReference>
<dbReference type="InterPro" id="IPR011992">
    <property type="entry name" value="EF-hand-dom_pair"/>
</dbReference>
<evidence type="ECO:0000256" key="2">
    <source>
        <dbReference type="SAM" id="MobiDB-lite"/>
    </source>
</evidence>
<keyword evidence="5" id="KW-1185">Reference proteome</keyword>
<reference evidence="4" key="1">
    <citation type="submission" date="2020-11" db="EMBL/GenBank/DDBJ databases">
        <authorList>
            <person name="Tran Van P."/>
        </authorList>
    </citation>
    <scope>NUCLEOTIDE SEQUENCE</scope>
</reference>
<protein>
    <recommendedName>
        <fullName evidence="3">EF-hand domain-containing protein</fullName>
    </recommendedName>
</protein>
<dbReference type="SUPFAM" id="SSF50729">
    <property type="entry name" value="PH domain-like"/>
    <property type="match status" value="1"/>
</dbReference>
<dbReference type="EMBL" id="CAJPIZ010005171">
    <property type="protein sequence ID" value="CAG2108329.1"/>
    <property type="molecule type" value="Genomic_DNA"/>
</dbReference>
<dbReference type="GO" id="GO:0005886">
    <property type="term" value="C:plasma membrane"/>
    <property type="evidence" value="ECO:0007669"/>
    <property type="project" value="TreeGrafter"/>
</dbReference>
<evidence type="ECO:0000259" key="3">
    <source>
        <dbReference type="PROSITE" id="PS50222"/>
    </source>
</evidence>
<dbReference type="InterPro" id="IPR018247">
    <property type="entry name" value="EF_Hand_1_Ca_BS"/>
</dbReference>
<gene>
    <name evidence="4" type="ORF">OSB1V03_LOCUS8324</name>
</gene>
<dbReference type="Gene3D" id="2.30.29.30">
    <property type="entry name" value="Pleckstrin-homology domain (PH domain)/Phosphotyrosine-binding domain (PTB)"/>
    <property type="match status" value="1"/>
</dbReference>
<dbReference type="GO" id="GO:0004435">
    <property type="term" value="F:phosphatidylinositol-4,5-bisphosphate phospholipase C activity"/>
    <property type="evidence" value="ECO:0007669"/>
    <property type="project" value="TreeGrafter"/>
</dbReference>
<dbReference type="AlphaFoldDB" id="A0A7R9Q0P7"/>
<dbReference type="Pfam" id="PF13499">
    <property type="entry name" value="EF-hand_7"/>
    <property type="match status" value="1"/>
</dbReference>
<dbReference type="GO" id="GO:0005509">
    <property type="term" value="F:calcium ion binding"/>
    <property type="evidence" value="ECO:0007669"/>
    <property type="project" value="InterPro"/>
</dbReference>
<feature type="non-terminal residue" evidence="4">
    <location>
        <position position="1"/>
    </location>
</feature>
<name>A0A7R9Q0P7_9ACAR</name>
<dbReference type="InterPro" id="IPR011993">
    <property type="entry name" value="PH-like_dom_sf"/>
</dbReference>
<dbReference type="SUPFAM" id="SSF47473">
    <property type="entry name" value="EF-hand"/>
    <property type="match status" value="1"/>
</dbReference>
<proteinExistence type="predicted"/>
<dbReference type="GO" id="GO:0035556">
    <property type="term" value="P:intracellular signal transduction"/>
    <property type="evidence" value="ECO:0007669"/>
    <property type="project" value="InterPro"/>
</dbReference>
<dbReference type="OrthoDB" id="269822at2759"/>
<feature type="region of interest" description="Disordered" evidence="2">
    <location>
        <begin position="20"/>
        <end position="46"/>
    </location>
</feature>
<dbReference type="PANTHER" id="PTHR10336:SF209">
    <property type="entry name" value="PHOSPHOINOSITIDE PHOSPHOLIPASE C"/>
    <property type="match status" value="1"/>
</dbReference>
<dbReference type="Gene3D" id="1.10.238.10">
    <property type="entry name" value="EF-hand"/>
    <property type="match status" value="1"/>
</dbReference>
<dbReference type="InterPro" id="IPR002048">
    <property type="entry name" value="EF_hand_dom"/>
</dbReference>